<dbReference type="EMBL" id="JAAIYP010000026">
    <property type="protein sequence ID" value="NFV79288.1"/>
    <property type="molecule type" value="Genomic_DNA"/>
</dbReference>
<dbReference type="Gene3D" id="3.30.470.20">
    <property type="entry name" value="ATP-grasp fold, B domain"/>
    <property type="match status" value="1"/>
</dbReference>
<organism evidence="3 4">
    <name type="scientific">Magnetospirillum aberrantis SpK</name>
    <dbReference type="NCBI Taxonomy" id="908842"/>
    <lineage>
        <taxon>Bacteria</taxon>
        <taxon>Pseudomonadati</taxon>
        <taxon>Pseudomonadota</taxon>
        <taxon>Alphaproteobacteria</taxon>
        <taxon>Rhodospirillales</taxon>
        <taxon>Rhodospirillaceae</taxon>
        <taxon>Magnetospirillum</taxon>
    </lineage>
</organism>
<evidence type="ECO:0000259" key="2">
    <source>
        <dbReference type="PROSITE" id="PS50975"/>
    </source>
</evidence>
<keyword evidence="1" id="KW-0067">ATP-binding</keyword>
<dbReference type="SUPFAM" id="SSF56059">
    <property type="entry name" value="Glutathione synthetase ATP-binding domain-like"/>
    <property type="match status" value="1"/>
</dbReference>
<dbReference type="GO" id="GO:0046872">
    <property type="term" value="F:metal ion binding"/>
    <property type="evidence" value="ECO:0007669"/>
    <property type="project" value="InterPro"/>
</dbReference>
<accession>A0A7C9USF9</accession>
<name>A0A7C9USF9_9PROT</name>
<sequence length="335" mass="37297">MRFPTEPKRTRILYLARFAPDEPVLAQKPDTHAAGYSQYHFNLFTELQGIGYDVRSSSKPYAAWMAGGNVDFVFSLLNRMPMRNPEIHVPSVCEYQHLPHLGAPPNIRALAEDKFLSKLAFRALGLPVAEGRAYAPGQELTPPDFTGPYFVKDRFGAASEGIAADSLQDSWQGTIPVIQRFHAQGREALVERYCPGVDVTVPVIGHAPYLVLGHVAPQSDEVGGILTESLKVDDHLGNRLVSLDAATAAAVEEDVATLWRNLGPIDYFRVDYRWNPATGTRTVLEINICCYFGRHGALALAGSQWGFSRRDLLAHVVEYSLARQHTTHSHYRWMI</sequence>
<keyword evidence="4" id="KW-1185">Reference proteome</keyword>
<evidence type="ECO:0000313" key="3">
    <source>
        <dbReference type="EMBL" id="NFV79288.1"/>
    </source>
</evidence>
<dbReference type="GO" id="GO:0008716">
    <property type="term" value="F:D-alanine-D-alanine ligase activity"/>
    <property type="evidence" value="ECO:0007669"/>
    <property type="project" value="TreeGrafter"/>
</dbReference>
<dbReference type="InterPro" id="IPR011761">
    <property type="entry name" value="ATP-grasp"/>
</dbReference>
<dbReference type="AlphaFoldDB" id="A0A7C9USF9"/>
<keyword evidence="1" id="KW-0547">Nucleotide-binding</keyword>
<dbReference type="InterPro" id="IPR013815">
    <property type="entry name" value="ATP_grasp_subdomain_1"/>
</dbReference>
<dbReference type="GO" id="GO:0005524">
    <property type="term" value="F:ATP binding"/>
    <property type="evidence" value="ECO:0007669"/>
    <property type="project" value="UniProtKB-UniRule"/>
</dbReference>
<protein>
    <recommendedName>
        <fullName evidence="2">ATP-grasp domain-containing protein</fullName>
    </recommendedName>
</protein>
<reference evidence="3 4" key="1">
    <citation type="submission" date="2020-02" db="EMBL/GenBank/DDBJ databases">
        <authorList>
            <person name="Dziuba M."/>
            <person name="Kuznetsov B."/>
            <person name="Mardanov A."/>
            <person name="Ravin N."/>
            <person name="Grouzdev D."/>
        </authorList>
    </citation>
    <scope>NUCLEOTIDE SEQUENCE [LARGE SCALE GENOMIC DNA]</scope>
    <source>
        <strain evidence="3 4">SpK</strain>
    </source>
</reference>
<evidence type="ECO:0000256" key="1">
    <source>
        <dbReference type="PROSITE-ProRule" id="PRU00409"/>
    </source>
</evidence>
<proteinExistence type="predicted"/>
<comment type="caution">
    <text evidence="3">The sequence shown here is derived from an EMBL/GenBank/DDBJ whole genome shotgun (WGS) entry which is preliminary data.</text>
</comment>
<feature type="domain" description="ATP-grasp" evidence="2">
    <location>
        <begin position="118"/>
        <end position="318"/>
    </location>
</feature>
<gene>
    <name evidence="3" type="ORF">G4223_04090</name>
</gene>
<dbReference type="Gene3D" id="3.30.1490.20">
    <property type="entry name" value="ATP-grasp fold, A domain"/>
    <property type="match status" value="1"/>
</dbReference>
<dbReference type="PANTHER" id="PTHR23132:SF23">
    <property type="entry name" value="D-ALANINE--D-ALANINE LIGASE B"/>
    <property type="match status" value="1"/>
</dbReference>
<dbReference type="PANTHER" id="PTHR23132">
    <property type="entry name" value="D-ALANINE--D-ALANINE LIGASE"/>
    <property type="match status" value="1"/>
</dbReference>
<dbReference type="PROSITE" id="PS50975">
    <property type="entry name" value="ATP_GRASP"/>
    <property type="match status" value="1"/>
</dbReference>
<dbReference type="Proteomes" id="UP000480684">
    <property type="component" value="Unassembled WGS sequence"/>
</dbReference>
<evidence type="ECO:0000313" key="4">
    <source>
        <dbReference type="Proteomes" id="UP000480684"/>
    </source>
</evidence>